<proteinExistence type="predicted"/>
<sequence length="317" mass="33000">MHTARVTSIVIPAHNEGRVIGRLLDELLADTSAALPAATSAPSGAGAQTTDSTDIVVVCNGCTDDTARVAGARGPRVRVVEIPTPSKHEALRVGDAHARGFPRLYVDADVVFGSAGVRALSAALADRPDLLAAAPGRDIPLTGCAWPVRAYYGVWQRLPAVREGLFGRGVIAVSERGHARIAALPPLMADDLAASLAFGPGERRVVETARVVVHPPRTWSDLIRRRVRAATSSAQLEHAQAAGAAGAPAADAAAAQPVASARTGTADLRALLRAQPGLFPGVVVFLAAAVVARRGARRAVRTGDFSTWLRDESSRRG</sequence>
<dbReference type="InterPro" id="IPR001173">
    <property type="entry name" value="Glyco_trans_2-like"/>
</dbReference>
<reference evidence="3" key="2">
    <citation type="submission" date="2020-09" db="EMBL/GenBank/DDBJ databases">
        <authorList>
            <person name="Sun Q."/>
            <person name="Ohkuma M."/>
        </authorList>
    </citation>
    <scope>NUCLEOTIDE SEQUENCE</scope>
    <source>
        <strain evidence="3">JCM 4834</strain>
    </source>
</reference>
<dbReference type="Gene3D" id="3.90.550.10">
    <property type="entry name" value="Spore Coat Polysaccharide Biosynthesis Protein SpsA, Chain A"/>
    <property type="match status" value="1"/>
</dbReference>
<comment type="caution">
    <text evidence="3">The sequence shown here is derived from an EMBL/GenBank/DDBJ whole genome shotgun (WGS) entry which is preliminary data.</text>
</comment>
<evidence type="ECO:0000313" key="3">
    <source>
        <dbReference type="EMBL" id="GGZ55348.1"/>
    </source>
</evidence>
<feature type="domain" description="Glycosyltransferase 2-like" evidence="2">
    <location>
        <begin position="8"/>
        <end position="130"/>
    </location>
</feature>
<accession>A0A918QJV4</accession>
<dbReference type="SUPFAM" id="SSF53448">
    <property type="entry name" value="Nucleotide-diphospho-sugar transferases"/>
    <property type="match status" value="1"/>
</dbReference>
<keyword evidence="1" id="KW-0472">Membrane</keyword>
<evidence type="ECO:0000259" key="2">
    <source>
        <dbReference type="Pfam" id="PF00535"/>
    </source>
</evidence>
<dbReference type="EMBL" id="BMVX01000004">
    <property type="protein sequence ID" value="GGZ55348.1"/>
    <property type="molecule type" value="Genomic_DNA"/>
</dbReference>
<reference evidence="3" key="1">
    <citation type="journal article" date="2014" name="Int. J. Syst. Evol. Microbiol.">
        <title>Complete genome sequence of Corynebacterium casei LMG S-19264T (=DSM 44701T), isolated from a smear-ripened cheese.</title>
        <authorList>
            <consortium name="US DOE Joint Genome Institute (JGI-PGF)"/>
            <person name="Walter F."/>
            <person name="Albersmeier A."/>
            <person name="Kalinowski J."/>
            <person name="Ruckert C."/>
        </authorList>
    </citation>
    <scope>NUCLEOTIDE SEQUENCE</scope>
    <source>
        <strain evidence="3">JCM 4834</strain>
    </source>
</reference>
<name>A0A918QJV4_9ACTN</name>
<dbReference type="CDD" id="cd00761">
    <property type="entry name" value="Glyco_tranf_GTA_type"/>
    <property type="match status" value="1"/>
</dbReference>
<organism evidence="3 4">
    <name type="scientific">Streptomyces subrutilus</name>
    <dbReference type="NCBI Taxonomy" id="36818"/>
    <lineage>
        <taxon>Bacteria</taxon>
        <taxon>Bacillati</taxon>
        <taxon>Actinomycetota</taxon>
        <taxon>Actinomycetes</taxon>
        <taxon>Kitasatosporales</taxon>
        <taxon>Streptomycetaceae</taxon>
        <taxon>Streptomyces</taxon>
    </lineage>
</organism>
<dbReference type="InterPro" id="IPR029044">
    <property type="entry name" value="Nucleotide-diphossugar_trans"/>
</dbReference>
<keyword evidence="1" id="KW-1133">Transmembrane helix</keyword>
<evidence type="ECO:0000256" key="1">
    <source>
        <dbReference type="SAM" id="Phobius"/>
    </source>
</evidence>
<dbReference type="AlphaFoldDB" id="A0A918QJV4"/>
<gene>
    <name evidence="3" type="ORF">GCM10010371_13560</name>
</gene>
<protein>
    <recommendedName>
        <fullName evidence="2">Glycosyltransferase 2-like domain-containing protein</fullName>
    </recommendedName>
</protein>
<dbReference type="Proteomes" id="UP000634660">
    <property type="component" value="Unassembled WGS sequence"/>
</dbReference>
<evidence type="ECO:0000313" key="4">
    <source>
        <dbReference type="Proteomes" id="UP000634660"/>
    </source>
</evidence>
<keyword evidence="1" id="KW-0812">Transmembrane</keyword>
<feature type="transmembrane region" description="Helical" evidence="1">
    <location>
        <begin position="277"/>
        <end position="296"/>
    </location>
</feature>
<dbReference type="Pfam" id="PF00535">
    <property type="entry name" value="Glycos_transf_2"/>
    <property type="match status" value="1"/>
</dbReference>